<dbReference type="OrthoDB" id="114943at2"/>
<organism evidence="1 2">
    <name type="scientific">Salegentibacter holothuriorum</name>
    <dbReference type="NCBI Taxonomy" id="241145"/>
    <lineage>
        <taxon>Bacteria</taxon>
        <taxon>Pseudomonadati</taxon>
        <taxon>Bacteroidota</taxon>
        <taxon>Flavobacteriia</taxon>
        <taxon>Flavobacteriales</taxon>
        <taxon>Flavobacteriaceae</taxon>
        <taxon>Salegentibacter</taxon>
    </lineage>
</organism>
<dbReference type="AlphaFoldDB" id="A0A1T5AMA9"/>
<dbReference type="GO" id="GO:0004392">
    <property type="term" value="F:heme oxygenase (decyclizing) activity"/>
    <property type="evidence" value="ECO:0007669"/>
    <property type="project" value="InterPro"/>
</dbReference>
<dbReference type="InterPro" id="IPR016053">
    <property type="entry name" value="Haem_Oase-like"/>
</dbReference>
<dbReference type="RefSeq" id="WP_079719303.1">
    <property type="nucleotide sequence ID" value="NZ_FUYY01000001.1"/>
</dbReference>
<evidence type="ECO:0000313" key="1">
    <source>
        <dbReference type="EMBL" id="SKB36096.1"/>
    </source>
</evidence>
<name>A0A1T5AMA9_9FLAO</name>
<dbReference type="SUPFAM" id="SSF48613">
    <property type="entry name" value="Heme oxygenase-like"/>
    <property type="match status" value="1"/>
</dbReference>
<gene>
    <name evidence="1" type="ORF">SAMN05660776_0705</name>
</gene>
<dbReference type="Gene3D" id="1.20.910.10">
    <property type="entry name" value="Heme oxygenase-like"/>
    <property type="match status" value="1"/>
</dbReference>
<proteinExistence type="predicted"/>
<dbReference type="GO" id="GO:0006788">
    <property type="term" value="P:heme oxidation"/>
    <property type="evidence" value="ECO:0007669"/>
    <property type="project" value="InterPro"/>
</dbReference>
<protein>
    <submittedName>
        <fullName evidence="1">Heme oxygenase</fullName>
    </submittedName>
</protein>
<dbReference type="Pfam" id="PF01126">
    <property type="entry name" value="Heme_oxygenase"/>
    <property type="match status" value="1"/>
</dbReference>
<dbReference type="Proteomes" id="UP000190230">
    <property type="component" value="Unassembled WGS sequence"/>
</dbReference>
<dbReference type="STRING" id="241145.SAMN05660776_0705"/>
<reference evidence="2" key="1">
    <citation type="submission" date="2017-02" db="EMBL/GenBank/DDBJ databases">
        <authorList>
            <person name="Varghese N."/>
            <person name="Submissions S."/>
        </authorList>
    </citation>
    <scope>NUCLEOTIDE SEQUENCE [LARGE SCALE GENOMIC DNA]</scope>
    <source>
        <strain evidence="2">DSM 23405</strain>
    </source>
</reference>
<dbReference type="InterPro" id="IPR016084">
    <property type="entry name" value="Haem_Oase-like_multi-hlx"/>
</dbReference>
<dbReference type="EMBL" id="FUYY01000001">
    <property type="protein sequence ID" value="SKB36096.1"/>
    <property type="molecule type" value="Genomic_DNA"/>
</dbReference>
<keyword evidence="2" id="KW-1185">Reference proteome</keyword>
<accession>A0A1T5AMA9</accession>
<dbReference type="CDD" id="cd19166">
    <property type="entry name" value="HemeO-bac"/>
    <property type="match status" value="1"/>
</dbReference>
<evidence type="ECO:0000313" key="2">
    <source>
        <dbReference type="Proteomes" id="UP000190230"/>
    </source>
</evidence>
<sequence>MLNNLRNSTKQLHEELEKENLASQIISHEISLEDYKLLLLQNYISYKITEAEILKYIPAYKSNKSEKLAQDLDDLEVDKSVFEEFHGKFQINSYEEALGTAYVVLGSALGGMYISKELPNCPALKGIPKPHFFSGERDGVKSWNSFVKELKAENFTEIQINQASKKAMETFEFFGLVFKEASLNTNCNFN</sequence>